<accession>K6VCB6</accession>
<dbReference type="CDD" id="cd00207">
    <property type="entry name" value="fer2"/>
    <property type="match status" value="1"/>
</dbReference>
<dbReference type="Pfam" id="PF00175">
    <property type="entry name" value="NAD_binding_1"/>
    <property type="match status" value="1"/>
</dbReference>
<dbReference type="eggNOG" id="COG0633">
    <property type="taxonomic scope" value="Bacteria"/>
</dbReference>
<accession>I2B706</accession>
<reference evidence="4 5" key="1">
    <citation type="journal article" date="2012" name="J. Bacteriol.">
        <title>Complete genome sequence of the B12-producing Shimwellia blattae strain DSM 4481, isolated from a cockroach.</title>
        <authorList>
            <person name="Brzuszkiewicz E."/>
            <person name="Waschkowitz T."/>
            <person name="Wiezer A."/>
            <person name="Daniel R."/>
        </authorList>
    </citation>
    <scope>NUCLEOTIDE SEQUENCE [LARGE SCALE GENOMIC DNA]</scope>
    <source>
        <strain evidence="5">ATCC 29907 / DSM 4481 / JCM 1650 / NBRC 105725 / CDC 9005-74</strain>
    </source>
</reference>
<organism evidence="4 5">
    <name type="scientific">Shimwellia blattae (strain ATCC 29907 / DSM 4481 / JCM 1650 / NBRC 105725 / CDC 9005-74)</name>
    <name type="common">Escherichia blattae</name>
    <dbReference type="NCBI Taxonomy" id="630626"/>
    <lineage>
        <taxon>Bacteria</taxon>
        <taxon>Pseudomonadati</taxon>
        <taxon>Pseudomonadota</taxon>
        <taxon>Gammaproteobacteria</taxon>
        <taxon>Enterobacterales</taxon>
        <taxon>Enterobacteriaceae</taxon>
        <taxon>Shimwellia</taxon>
    </lineage>
</organism>
<dbReference type="GO" id="GO:0051537">
    <property type="term" value="F:2 iron, 2 sulfur cluster binding"/>
    <property type="evidence" value="ECO:0007669"/>
    <property type="project" value="InterPro"/>
</dbReference>
<proteinExistence type="predicted"/>
<feature type="domain" description="FAD-binding FR-type" evidence="3">
    <location>
        <begin position="103"/>
        <end position="204"/>
    </location>
</feature>
<keyword evidence="5" id="KW-1185">Reference proteome</keyword>
<evidence type="ECO:0000259" key="2">
    <source>
        <dbReference type="PROSITE" id="PS51085"/>
    </source>
</evidence>
<gene>
    <name evidence="4" type="ordered locus">EBL_c12060</name>
</gene>
<dbReference type="InterPro" id="IPR001041">
    <property type="entry name" value="2Fe-2S_ferredoxin-type"/>
</dbReference>
<dbReference type="Pfam" id="PF00111">
    <property type="entry name" value="Fer2"/>
    <property type="match status" value="1"/>
</dbReference>
<evidence type="ECO:0000259" key="3">
    <source>
        <dbReference type="PROSITE" id="PS51384"/>
    </source>
</evidence>
<name>I2B706_SHIBC</name>
<dbReference type="InterPro" id="IPR001433">
    <property type="entry name" value="OxRdtase_FAD/NAD-bd"/>
</dbReference>
<protein>
    <submittedName>
        <fullName evidence="4">Putative oxidoreductase</fullName>
    </submittedName>
</protein>
<dbReference type="OrthoDB" id="9801155at2"/>
<dbReference type="InterPro" id="IPR050415">
    <property type="entry name" value="MRET"/>
</dbReference>
<evidence type="ECO:0000313" key="4">
    <source>
        <dbReference type="EMBL" id="AFJ46310.1"/>
    </source>
</evidence>
<dbReference type="InterPro" id="IPR006058">
    <property type="entry name" value="2Fe2S_fd_BS"/>
</dbReference>
<dbReference type="Gene3D" id="3.10.20.30">
    <property type="match status" value="1"/>
</dbReference>
<dbReference type="SUPFAM" id="SSF52343">
    <property type="entry name" value="Ferredoxin reductase-like, C-terminal NADP-linked domain"/>
    <property type="match status" value="1"/>
</dbReference>
<dbReference type="SUPFAM" id="SSF63380">
    <property type="entry name" value="Riboflavin synthase domain-like"/>
    <property type="match status" value="1"/>
</dbReference>
<dbReference type="Gene3D" id="2.40.30.10">
    <property type="entry name" value="Translation factors"/>
    <property type="match status" value="1"/>
</dbReference>
<dbReference type="PRINTS" id="PR00410">
    <property type="entry name" value="PHEHYDRXLASE"/>
</dbReference>
<evidence type="ECO:0000313" key="5">
    <source>
        <dbReference type="Proteomes" id="UP000001955"/>
    </source>
</evidence>
<dbReference type="STRING" id="630626.EBL_c12060"/>
<dbReference type="eggNOG" id="COG0543">
    <property type="taxonomic scope" value="Bacteria"/>
</dbReference>
<dbReference type="InterPro" id="IPR017927">
    <property type="entry name" value="FAD-bd_FR_type"/>
</dbReference>
<dbReference type="Gene3D" id="3.40.50.80">
    <property type="entry name" value="Nucleotide-binding domain of ferredoxin-NADP reductase (FNR) module"/>
    <property type="match status" value="1"/>
</dbReference>
<dbReference type="InterPro" id="IPR036010">
    <property type="entry name" value="2Fe-2S_ferredoxin-like_sf"/>
</dbReference>
<dbReference type="Pfam" id="PF00970">
    <property type="entry name" value="FAD_binding_6"/>
    <property type="match status" value="1"/>
</dbReference>
<dbReference type="Proteomes" id="UP000001955">
    <property type="component" value="Chromosome"/>
</dbReference>
<dbReference type="PRINTS" id="PR00371">
    <property type="entry name" value="FPNCR"/>
</dbReference>
<dbReference type="AlphaFoldDB" id="I2B706"/>
<evidence type="ECO:0000256" key="1">
    <source>
        <dbReference type="ARBA" id="ARBA00034078"/>
    </source>
</evidence>
<dbReference type="KEGG" id="ebt:EBL_c12060"/>
<dbReference type="RefSeq" id="WP_002439664.1">
    <property type="nucleotide sequence ID" value="NC_017910.1"/>
</dbReference>
<dbReference type="NCBIfam" id="NF008822">
    <property type="entry name" value="PRK11872.1"/>
    <property type="match status" value="1"/>
</dbReference>
<dbReference type="InterPro" id="IPR012675">
    <property type="entry name" value="Beta-grasp_dom_sf"/>
</dbReference>
<dbReference type="PROSITE" id="PS51384">
    <property type="entry name" value="FAD_FR"/>
    <property type="match status" value="1"/>
</dbReference>
<dbReference type="HOGENOM" id="CLU_003827_7_0_6"/>
<dbReference type="InterPro" id="IPR039261">
    <property type="entry name" value="FNR_nucleotide-bd"/>
</dbReference>
<dbReference type="InterPro" id="IPR017938">
    <property type="entry name" value="Riboflavin_synthase-like_b-brl"/>
</dbReference>
<feature type="domain" description="2Fe-2S ferredoxin-type" evidence="2">
    <location>
        <begin position="3"/>
        <end position="96"/>
    </location>
</feature>
<dbReference type="PANTHER" id="PTHR47354">
    <property type="entry name" value="NADH OXIDOREDUCTASE HCR"/>
    <property type="match status" value="1"/>
</dbReference>
<dbReference type="InterPro" id="IPR008333">
    <property type="entry name" value="Cbr1-like_FAD-bd_dom"/>
</dbReference>
<dbReference type="InterPro" id="IPR001709">
    <property type="entry name" value="Flavoprot_Pyr_Nucl_cyt_Rdtase"/>
</dbReference>
<dbReference type="PROSITE" id="PS00197">
    <property type="entry name" value="2FE2S_FER_1"/>
    <property type="match status" value="1"/>
</dbReference>
<dbReference type="EMBL" id="CP001560">
    <property type="protein sequence ID" value="AFJ46310.1"/>
    <property type="molecule type" value="Genomic_DNA"/>
</dbReference>
<dbReference type="PANTHER" id="PTHR47354:SF5">
    <property type="entry name" value="PROTEIN RFBI"/>
    <property type="match status" value="1"/>
</dbReference>
<dbReference type="SUPFAM" id="SSF54292">
    <property type="entry name" value="2Fe-2S ferredoxin-like"/>
    <property type="match status" value="1"/>
</dbReference>
<comment type="cofactor">
    <cofactor evidence="1">
        <name>[2Fe-2S] cluster</name>
        <dbReference type="ChEBI" id="CHEBI:190135"/>
    </cofactor>
</comment>
<dbReference type="GO" id="GO:0016491">
    <property type="term" value="F:oxidoreductase activity"/>
    <property type="evidence" value="ECO:0007669"/>
    <property type="project" value="InterPro"/>
</dbReference>
<sequence>MTFKAAFSFADGKTLFCPVGEQESVLDAALKNGIRLPFDCREGVCATCKGQCESGKYSQQYVDEDALNADDLSNGKVLTCQTHLHSDATFSFNFDSSLCTGEQACYSGLVSDIQHISPTTAVLKIAMDDAHGGPEYLPGQYARLTVPGSECQRAYSFSNWPAGGNIEFLVRMLADGKMSQYLRETCKPGDRITLDAPYGTFYLRDITRPVVMAAGGTGLSAFLAMLDSIAARGTTFPIHLYYGVRTAEDICELERLIGYQSSMSAFSFDIVLSNPGPGWGGKTGYITDHLSPSETWQNGVDLYVCGPPGMVDSISHWLSQASLPATRLYYEKFLSS</sequence>
<dbReference type="PATRIC" id="fig|630626.3.peg.1160"/>
<dbReference type="PROSITE" id="PS51085">
    <property type="entry name" value="2FE2S_FER_2"/>
    <property type="match status" value="1"/>
</dbReference>